<protein>
    <recommendedName>
        <fullName evidence="2">Ig-like domain-containing protein</fullName>
    </recommendedName>
</protein>
<organism evidence="3 4">
    <name type="scientific">Cynoglossus semilaevis</name>
    <name type="common">Tongue sole</name>
    <dbReference type="NCBI Taxonomy" id="244447"/>
    <lineage>
        <taxon>Eukaryota</taxon>
        <taxon>Metazoa</taxon>
        <taxon>Chordata</taxon>
        <taxon>Craniata</taxon>
        <taxon>Vertebrata</taxon>
        <taxon>Euteleostomi</taxon>
        <taxon>Actinopterygii</taxon>
        <taxon>Neopterygii</taxon>
        <taxon>Teleostei</taxon>
        <taxon>Neoteleostei</taxon>
        <taxon>Acanthomorphata</taxon>
        <taxon>Carangaria</taxon>
        <taxon>Pleuronectiformes</taxon>
        <taxon>Pleuronectoidei</taxon>
        <taxon>Cynoglossidae</taxon>
        <taxon>Cynoglossinae</taxon>
        <taxon>Cynoglossus</taxon>
    </lineage>
</organism>
<dbReference type="InterPro" id="IPR007110">
    <property type="entry name" value="Ig-like_dom"/>
</dbReference>
<feature type="domain" description="Ig-like" evidence="2">
    <location>
        <begin position="11"/>
        <end position="96"/>
    </location>
</feature>
<accession>A0A3P8V1A3</accession>
<evidence type="ECO:0000313" key="3">
    <source>
        <dbReference type="Ensembl" id="ENSCSEP00000007874.1"/>
    </source>
</evidence>
<dbReference type="SMART" id="SM00408">
    <property type="entry name" value="IGc2"/>
    <property type="match status" value="1"/>
</dbReference>
<keyword evidence="4" id="KW-1185">Reference proteome</keyword>
<feature type="compositionally biased region" description="Polar residues" evidence="1">
    <location>
        <begin position="11"/>
        <end position="20"/>
    </location>
</feature>
<evidence type="ECO:0000313" key="4">
    <source>
        <dbReference type="Proteomes" id="UP000265120"/>
    </source>
</evidence>
<dbReference type="InterPro" id="IPR013783">
    <property type="entry name" value="Ig-like_fold"/>
</dbReference>
<dbReference type="AlphaFoldDB" id="A0A3P8V1A3"/>
<dbReference type="Proteomes" id="UP000265120">
    <property type="component" value="Chromosome 14"/>
</dbReference>
<proteinExistence type="predicted"/>
<dbReference type="PROSITE" id="PS50835">
    <property type="entry name" value="IG_LIKE"/>
    <property type="match status" value="1"/>
</dbReference>
<feature type="region of interest" description="Disordered" evidence="1">
    <location>
        <begin position="1"/>
        <end position="21"/>
    </location>
</feature>
<sequence>ILQNIPWASPPSHTTVSSEPSPAVAYEGSRVVLQCDATGSNLSYTWYFNQEEVTPSTGPLFHTTGNQLVLDELTPEHSGLYSCYAWSVLEDIRRVSVMFVHFFFTFKIHRACQIDPHSGPVLAPGPYV</sequence>
<evidence type="ECO:0000259" key="2">
    <source>
        <dbReference type="PROSITE" id="PS50835"/>
    </source>
</evidence>
<dbReference type="Pfam" id="PF13927">
    <property type="entry name" value="Ig_3"/>
    <property type="match status" value="1"/>
</dbReference>
<dbReference type="InParanoid" id="A0A3P8V1A3"/>
<name>A0A3P8V1A3_CYNSE</name>
<reference evidence="3 4" key="1">
    <citation type="journal article" date="2014" name="Nat. Genet.">
        <title>Whole-genome sequence of a flatfish provides insights into ZW sex chromosome evolution and adaptation to a benthic lifestyle.</title>
        <authorList>
            <person name="Chen S."/>
            <person name="Zhang G."/>
            <person name="Shao C."/>
            <person name="Huang Q."/>
            <person name="Liu G."/>
            <person name="Zhang P."/>
            <person name="Song W."/>
            <person name="An N."/>
            <person name="Chalopin D."/>
            <person name="Volff J.N."/>
            <person name="Hong Y."/>
            <person name="Li Q."/>
            <person name="Sha Z."/>
            <person name="Zhou H."/>
            <person name="Xie M."/>
            <person name="Yu Q."/>
            <person name="Liu Y."/>
            <person name="Xiang H."/>
            <person name="Wang N."/>
            <person name="Wu K."/>
            <person name="Yang C."/>
            <person name="Zhou Q."/>
            <person name="Liao X."/>
            <person name="Yang L."/>
            <person name="Hu Q."/>
            <person name="Zhang J."/>
            <person name="Meng L."/>
            <person name="Jin L."/>
            <person name="Tian Y."/>
            <person name="Lian J."/>
            <person name="Yang J."/>
            <person name="Miao G."/>
            <person name="Liu S."/>
            <person name="Liang Z."/>
            <person name="Yan F."/>
            <person name="Li Y."/>
            <person name="Sun B."/>
            <person name="Zhang H."/>
            <person name="Zhang J."/>
            <person name="Zhu Y."/>
            <person name="Du M."/>
            <person name="Zhao Y."/>
            <person name="Schartl M."/>
            <person name="Tang Q."/>
            <person name="Wang J."/>
        </authorList>
    </citation>
    <scope>NUCLEOTIDE SEQUENCE</scope>
</reference>
<reference evidence="3" key="2">
    <citation type="submission" date="2025-08" db="UniProtKB">
        <authorList>
            <consortium name="Ensembl"/>
        </authorList>
    </citation>
    <scope>IDENTIFICATION</scope>
</reference>
<evidence type="ECO:0000256" key="1">
    <source>
        <dbReference type="SAM" id="MobiDB-lite"/>
    </source>
</evidence>
<dbReference type="CDD" id="cd00096">
    <property type="entry name" value="Ig"/>
    <property type="match status" value="1"/>
</dbReference>
<dbReference type="InterPro" id="IPR036179">
    <property type="entry name" value="Ig-like_dom_sf"/>
</dbReference>
<dbReference type="InterPro" id="IPR003599">
    <property type="entry name" value="Ig_sub"/>
</dbReference>
<dbReference type="SMART" id="SM00409">
    <property type="entry name" value="IG"/>
    <property type="match status" value="1"/>
</dbReference>
<dbReference type="STRING" id="244447.ENSCSEP00000007874"/>
<dbReference type="Gene3D" id="2.60.40.10">
    <property type="entry name" value="Immunoglobulins"/>
    <property type="match status" value="1"/>
</dbReference>
<reference evidence="3" key="3">
    <citation type="submission" date="2025-09" db="UniProtKB">
        <authorList>
            <consortium name="Ensembl"/>
        </authorList>
    </citation>
    <scope>IDENTIFICATION</scope>
</reference>
<dbReference type="GeneTree" id="ENSGT01000000220577"/>
<dbReference type="Ensembl" id="ENSCSET00000007959.1">
    <property type="protein sequence ID" value="ENSCSEP00000007874.1"/>
    <property type="gene ID" value="ENSCSEG00000005067.1"/>
</dbReference>
<dbReference type="InterPro" id="IPR003598">
    <property type="entry name" value="Ig_sub2"/>
</dbReference>
<dbReference type="SUPFAM" id="SSF48726">
    <property type="entry name" value="Immunoglobulin"/>
    <property type="match status" value="1"/>
</dbReference>